<dbReference type="STRING" id="889378.Spiaf_2185"/>
<protein>
    <submittedName>
        <fullName evidence="3">Putative amidohydrolase</fullName>
    </submittedName>
</protein>
<evidence type="ECO:0000256" key="1">
    <source>
        <dbReference type="ARBA" id="ARBA00022801"/>
    </source>
</evidence>
<dbReference type="PATRIC" id="fig|889378.3.peg.2161"/>
<evidence type="ECO:0000313" key="3">
    <source>
        <dbReference type="EMBL" id="AFG38221.1"/>
    </source>
</evidence>
<dbReference type="EMBL" id="CP003282">
    <property type="protein sequence ID" value="AFG38221.1"/>
    <property type="molecule type" value="Genomic_DNA"/>
</dbReference>
<evidence type="ECO:0000259" key="2">
    <source>
        <dbReference type="PROSITE" id="PS50263"/>
    </source>
</evidence>
<dbReference type="eggNOG" id="COG0388">
    <property type="taxonomic scope" value="Bacteria"/>
</dbReference>
<dbReference type="InterPro" id="IPR050345">
    <property type="entry name" value="Aliph_Amidase/BUP"/>
</dbReference>
<dbReference type="GO" id="GO:0016811">
    <property type="term" value="F:hydrolase activity, acting on carbon-nitrogen (but not peptide) bonds, in linear amides"/>
    <property type="evidence" value="ECO:0007669"/>
    <property type="project" value="TreeGrafter"/>
</dbReference>
<organism evidence="3 4">
    <name type="scientific">Spirochaeta africana (strain ATCC 700263 / DSM 8902 / Z-7692)</name>
    <dbReference type="NCBI Taxonomy" id="889378"/>
    <lineage>
        <taxon>Bacteria</taxon>
        <taxon>Pseudomonadati</taxon>
        <taxon>Spirochaetota</taxon>
        <taxon>Spirochaetia</taxon>
        <taxon>Spirochaetales</taxon>
        <taxon>Spirochaetaceae</taxon>
        <taxon>Spirochaeta</taxon>
    </lineage>
</organism>
<feature type="domain" description="CN hydrolase" evidence="2">
    <location>
        <begin position="22"/>
        <end position="319"/>
    </location>
</feature>
<dbReference type="InterPro" id="IPR003010">
    <property type="entry name" value="C-N_Hydrolase"/>
</dbReference>
<dbReference type="Proteomes" id="UP000007383">
    <property type="component" value="Chromosome"/>
</dbReference>
<dbReference type="AlphaFoldDB" id="H9UL28"/>
<dbReference type="KEGG" id="sfc:Spiaf_2185"/>
<keyword evidence="1 3" id="KW-0378">Hydrolase</keyword>
<dbReference type="HOGENOM" id="CLU_868516_0_0_12"/>
<evidence type="ECO:0000313" key="4">
    <source>
        <dbReference type="Proteomes" id="UP000007383"/>
    </source>
</evidence>
<dbReference type="InterPro" id="IPR036526">
    <property type="entry name" value="C-N_Hydrolase_sf"/>
</dbReference>
<dbReference type="SUPFAM" id="SSF56317">
    <property type="entry name" value="Carbon-nitrogen hydrolase"/>
    <property type="match status" value="1"/>
</dbReference>
<name>H9UL28_SPIAZ</name>
<dbReference type="PANTHER" id="PTHR43674">
    <property type="entry name" value="NITRILASE C965.09-RELATED"/>
    <property type="match status" value="1"/>
</dbReference>
<dbReference type="Gene3D" id="3.60.110.10">
    <property type="entry name" value="Carbon-nitrogen hydrolase"/>
    <property type="match status" value="1"/>
</dbReference>
<sequence length="320" mass="35240">MAAVIVVILAGLVPVALQAEPVSLAVVQTEIDQEDFASLRTFTGMITRHVEEAVAMGADLVVFPEYLNVFLATVPYHQLIADATSLAEGLHIIFSDPARPQSARELFVQQAPAVRRTMDRIYGRLADTHNIYILAGTYFAVDAGPAGNLAELNRAESDDSQLRLTNRSVLYGPHGNAVHEQDKVFLTPIEEDLLELDAGRIADVHGIEVYGMDVGITICRDTFFPIWDEVHAERDLWIDLRAEGTAWEPGREDFTELMPERLRESGSSYGATAALTGEFLDLFWEGKSSVTAVQGSRPKIVAMTESHRGDEILVFELTAN</sequence>
<reference evidence="4" key="1">
    <citation type="journal article" date="2013" name="Stand. Genomic Sci.">
        <title>Complete genome sequence of the halophilic bacterium Spirochaeta africana type strain (Z-7692(T)) from the alkaline Lake Magadi in the East African Rift.</title>
        <authorList>
            <person name="Liolos K."/>
            <person name="Abt B."/>
            <person name="Scheuner C."/>
            <person name="Teshima H."/>
            <person name="Held B."/>
            <person name="Lapidus A."/>
            <person name="Nolan M."/>
            <person name="Lucas S."/>
            <person name="Deshpande S."/>
            <person name="Cheng J.F."/>
            <person name="Tapia R."/>
            <person name="Goodwin L.A."/>
            <person name="Pitluck S."/>
            <person name="Pagani I."/>
            <person name="Ivanova N."/>
            <person name="Mavromatis K."/>
            <person name="Mikhailova N."/>
            <person name="Huntemann M."/>
            <person name="Pati A."/>
            <person name="Chen A."/>
            <person name="Palaniappan K."/>
            <person name="Land M."/>
            <person name="Rohde M."/>
            <person name="Tindall B.J."/>
            <person name="Detter J.C."/>
            <person name="Goker M."/>
            <person name="Bristow J."/>
            <person name="Eisen J.A."/>
            <person name="Markowitz V."/>
            <person name="Hugenholtz P."/>
            <person name="Woyke T."/>
            <person name="Klenk H.P."/>
            <person name="Kyrpides N.C."/>
        </authorList>
    </citation>
    <scope>NUCLEOTIDE SEQUENCE</scope>
    <source>
        <strain evidence="4">ATCC 700263 / DSM 8902 / Z-7692</strain>
    </source>
</reference>
<dbReference type="PANTHER" id="PTHR43674:SF13">
    <property type="entry name" value="CN HYDROLASE DOMAIN-CONTAINING PROTEIN"/>
    <property type="match status" value="1"/>
</dbReference>
<gene>
    <name evidence="3" type="ordered locus">Spiaf_2185</name>
</gene>
<proteinExistence type="predicted"/>
<dbReference type="PROSITE" id="PS50263">
    <property type="entry name" value="CN_HYDROLASE"/>
    <property type="match status" value="1"/>
</dbReference>
<dbReference type="Pfam" id="PF00795">
    <property type="entry name" value="CN_hydrolase"/>
    <property type="match status" value="1"/>
</dbReference>
<keyword evidence="4" id="KW-1185">Reference proteome</keyword>
<accession>H9UL28</accession>